<reference evidence="2" key="1">
    <citation type="submission" date="2021-01" db="EMBL/GenBank/DDBJ databases">
        <authorList>
            <person name="Corre E."/>
            <person name="Pelletier E."/>
            <person name="Niang G."/>
            <person name="Scheremetjew M."/>
            <person name="Finn R."/>
            <person name="Kale V."/>
            <person name="Holt S."/>
            <person name="Cochrane G."/>
            <person name="Meng A."/>
            <person name="Brown T."/>
            <person name="Cohen L."/>
        </authorList>
    </citation>
    <scope>NUCLEOTIDE SEQUENCE</scope>
    <source>
        <strain evidence="2">CCMP1594</strain>
    </source>
</reference>
<dbReference type="Gene3D" id="3.90.79.10">
    <property type="entry name" value="Nucleoside Triphosphate Pyrophosphohydrolase"/>
    <property type="match status" value="1"/>
</dbReference>
<name>A0A7S4LKA4_9EUGL</name>
<keyword evidence="1" id="KW-0812">Transmembrane</keyword>
<keyword evidence="1" id="KW-1133">Transmembrane helix</keyword>
<dbReference type="EMBL" id="HBJA01134040">
    <property type="protein sequence ID" value="CAE0834750.1"/>
    <property type="molecule type" value="Transcribed_RNA"/>
</dbReference>
<sequence>MRPLSRVWYVRIVKILIVGPMVGLFLLWAFFVDNHIYEDEEEPAPSEIIPHYSPTNFEQPVGFASLEKVHNYGLAHKAVWVNVLNSNYQVLLLRRAGNLRTCPGRLSLLGEHESQEDQLHGKFGEPTARRGLKEEVLRPDDLYKAPIKHLFTSLLTISTGGRVDVQQTWFGYVVYDKPIASVVLNATEALPYAKFYDLGEAFRLVELHSYKFCLPDHRDTLYLKSWALLCKKYQTPSCEKVLKRVQLFDVETDY</sequence>
<evidence type="ECO:0000313" key="2">
    <source>
        <dbReference type="EMBL" id="CAE0834750.1"/>
    </source>
</evidence>
<dbReference type="SUPFAM" id="SSF55811">
    <property type="entry name" value="Nudix"/>
    <property type="match status" value="1"/>
</dbReference>
<dbReference type="InterPro" id="IPR015797">
    <property type="entry name" value="NUDIX_hydrolase-like_dom_sf"/>
</dbReference>
<evidence type="ECO:0000256" key="1">
    <source>
        <dbReference type="SAM" id="Phobius"/>
    </source>
</evidence>
<keyword evidence="1" id="KW-0472">Membrane</keyword>
<dbReference type="AlphaFoldDB" id="A0A7S4LKA4"/>
<gene>
    <name evidence="2" type="ORF">EGYM00163_LOCUS46054</name>
</gene>
<protein>
    <recommendedName>
        <fullName evidence="3">Nudix hydrolase domain-containing protein</fullName>
    </recommendedName>
</protein>
<organism evidence="2">
    <name type="scientific">Eutreptiella gymnastica</name>
    <dbReference type="NCBI Taxonomy" id="73025"/>
    <lineage>
        <taxon>Eukaryota</taxon>
        <taxon>Discoba</taxon>
        <taxon>Euglenozoa</taxon>
        <taxon>Euglenida</taxon>
        <taxon>Spirocuta</taxon>
        <taxon>Euglenophyceae</taxon>
        <taxon>Eutreptiales</taxon>
        <taxon>Eutreptiaceae</taxon>
        <taxon>Eutreptiella</taxon>
    </lineage>
</organism>
<accession>A0A7S4LKA4</accession>
<proteinExistence type="predicted"/>
<feature type="transmembrane region" description="Helical" evidence="1">
    <location>
        <begin position="12"/>
        <end position="31"/>
    </location>
</feature>
<evidence type="ECO:0008006" key="3">
    <source>
        <dbReference type="Google" id="ProtNLM"/>
    </source>
</evidence>